<sequence length="155" mass="18228">MIKKVFTLLLLIILTGCASSEEYSDDFNFVFSYGVMNKNVLNTFDNRYTKDLVKDGVRTIELILTKEEKKIIYTYMKEIGLFQYPDEVEGMKMKPDSGYMFEINNDGIKRSINWVGEFNNSERDKEFKHLTRMIIELIESKESYQSLPKSSGYYE</sequence>
<accession>A0A1A5YTQ8</accession>
<dbReference type="Proteomes" id="UP000092024">
    <property type="component" value="Unassembled WGS sequence"/>
</dbReference>
<evidence type="ECO:0000313" key="3">
    <source>
        <dbReference type="Proteomes" id="UP000092024"/>
    </source>
</evidence>
<proteinExistence type="predicted"/>
<evidence type="ECO:0008006" key="4">
    <source>
        <dbReference type="Google" id="ProtNLM"/>
    </source>
</evidence>
<dbReference type="AlphaFoldDB" id="A0A1A5YTQ8"/>
<dbReference type="PROSITE" id="PS51257">
    <property type="entry name" value="PROKAR_LIPOPROTEIN"/>
    <property type="match status" value="1"/>
</dbReference>
<keyword evidence="1" id="KW-0732">Signal</keyword>
<dbReference type="RefSeq" id="WP_068678795.1">
    <property type="nucleotide sequence ID" value="NZ_LYPA01000023.1"/>
</dbReference>
<gene>
    <name evidence="2" type="ORF">A7K91_15030</name>
</gene>
<dbReference type="STRING" id="1844972.A7K91_15030"/>
<dbReference type="EMBL" id="LYPA01000023">
    <property type="protein sequence ID" value="OBR68939.1"/>
    <property type="molecule type" value="Genomic_DNA"/>
</dbReference>
<feature type="signal peptide" evidence="1">
    <location>
        <begin position="1"/>
        <end position="20"/>
    </location>
</feature>
<comment type="caution">
    <text evidence="2">The sequence shown here is derived from an EMBL/GenBank/DDBJ whole genome shotgun (WGS) entry which is preliminary data.</text>
</comment>
<evidence type="ECO:0000256" key="1">
    <source>
        <dbReference type="SAM" id="SignalP"/>
    </source>
</evidence>
<feature type="chain" id="PRO_5008340569" description="DUF4136 domain-containing protein" evidence="1">
    <location>
        <begin position="21"/>
        <end position="155"/>
    </location>
</feature>
<evidence type="ECO:0000313" key="2">
    <source>
        <dbReference type="EMBL" id="OBR68939.1"/>
    </source>
</evidence>
<name>A0A1A5YTQ8_9BACL</name>
<reference evidence="2 3" key="1">
    <citation type="submission" date="2016-05" db="EMBL/GenBank/DDBJ databases">
        <title>Paenibacillus oryzae. sp. nov., isolated from the rice root.</title>
        <authorList>
            <person name="Zhang J."/>
            <person name="Zhang X."/>
        </authorList>
    </citation>
    <scope>NUCLEOTIDE SEQUENCE [LARGE SCALE GENOMIC DNA]</scope>
    <source>
        <strain evidence="2 3">1DrF-4</strain>
    </source>
</reference>
<dbReference type="OrthoDB" id="1954789at2"/>
<organism evidence="2 3">
    <name type="scientific">Paenibacillus oryzae</name>
    <dbReference type="NCBI Taxonomy" id="1844972"/>
    <lineage>
        <taxon>Bacteria</taxon>
        <taxon>Bacillati</taxon>
        <taxon>Bacillota</taxon>
        <taxon>Bacilli</taxon>
        <taxon>Bacillales</taxon>
        <taxon>Paenibacillaceae</taxon>
        <taxon>Paenibacillus</taxon>
    </lineage>
</organism>
<keyword evidence="3" id="KW-1185">Reference proteome</keyword>
<protein>
    <recommendedName>
        <fullName evidence="4">DUF4136 domain-containing protein</fullName>
    </recommendedName>
</protein>